<dbReference type="PANTHER" id="PTHR12697">
    <property type="entry name" value="PBS LYASE HEAT-LIKE PROTEIN"/>
    <property type="match status" value="1"/>
</dbReference>
<protein>
    <recommendedName>
        <fullName evidence="9">Deoxyhypusine hydroxylase</fullName>
        <shortName evidence="9">DOHH</shortName>
        <ecNumber evidence="9">1.14.99.29</ecNumber>
    </recommendedName>
    <alternativeName>
        <fullName evidence="9">Deoxyhypusine dioxygenase</fullName>
    </alternativeName>
    <alternativeName>
        <fullName evidence="9">Deoxyhypusine monooxygenase</fullName>
    </alternativeName>
</protein>
<keyword evidence="5 9" id="KW-0560">Oxidoreductase</keyword>
<evidence type="ECO:0000256" key="8">
    <source>
        <dbReference type="ARBA" id="ARBA00023256"/>
    </source>
</evidence>
<dbReference type="Gene3D" id="1.20.120.330">
    <property type="entry name" value="Nucleotidyltransferases domain 2"/>
    <property type="match status" value="1"/>
</dbReference>
<feature type="binding site" evidence="9">
    <location>
        <position position="94"/>
    </location>
    <ligand>
        <name>Fe cation</name>
        <dbReference type="ChEBI" id="CHEBI:24875"/>
        <label>1</label>
    </ligand>
</feature>
<keyword evidence="3 9" id="KW-0479">Metal-binding</keyword>
<keyword evidence="4" id="KW-0677">Repeat</keyword>
<dbReference type="InterPro" id="IPR022018">
    <property type="entry name" value="GIT1_C"/>
</dbReference>
<dbReference type="SUPFAM" id="SSF48371">
    <property type="entry name" value="ARM repeat"/>
    <property type="match status" value="1"/>
</dbReference>
<dbReference type="PANTHER" id="PTHR12697:SF5">
    <property type="entry name" value="DEOXYHYPUSINE HYDROXYLASE"/>
    <property type="match status" value="1"/>
</dbReference>
<feature type="binding site" evidence="9">
    <location>
        <position position="249"/>
    </location>
    <ligand>
        <name>Fe cation</name>
        <dbReference type="ChEBI" id="CHEBI:24875"/>
        <label>2</label>
    </ligand>
</feature>
<evidence type="ECO:0000256" key="1">
    <source>
        <dbReference type="ARBA" id="ARBA00000068"/>
    </source>
</evidence>
<dbReference type="HAMAP" id="MF_03101">
    <property type="entry name" value="Deoxyhypusine_hydroxylase"/>
    <property type="match status" value="1"/>
</dbReference>
<evidence type="ECO:0000256" key="7">
    <source>
        <dbReference type="ARBA" id="ARBA00023033"/>
    </source>
</evidence>
<feature type="compositionally biased region" description="Polar residues" evidence="11">
    <location>
        <begin position="764"/>
        <end position="829"/>
    </location>
</feature>
<dbReference type="STRING" id="35722.A0A0B7N8S1"/>
<dbReference type="InterPro" id="IPR013724">
    <property type="entry name" value="GIT_SHD"/>
</dbReference>
<proteinExistence type="inferred from homology"/>
<dbReference type="EMBL" id="LN731759">
    <property type="protein sequence ID" value="CEP14850.1"/>
    <property type="molecule type" value="Genomic_DNA"/>
</dbReference>
<feature type="region of interest" description="Disordered" evidence="11">
    <location>
        <begin position="457"/>
        <end position="494"/>
    </location>
</feature>
<keyword evidence="10" id="KW-0175">Coiled coil</keyword>
<accession>A0A0B7N8S1</accession>
<evidence type="ECO:0000256" key="3">
    <source>
        <dbReference type="ARBA" id="ARBA00022723"/>
    </source>
</evidence>
<dbReference type="SMART" id="SM00555">
    <property type="entry name" value="GIT"/>
    <property type="match status" value="1"/>
</dbReference>
<dbReference type="InterPro" id="IPR016024">
    <property type="entry name" value="ARM-type_fold"/>
</dbReference>
<dbReference type="GO" id="GO:0005634">
    <property type="term" value="C:nucleus"/>
    <property type="evidence" value="ECO:0007669"/>
    <property type="project" value="UniProtKB-SubCell"/>
</dbReference>
<evidence type="ECO:0000256" key="6">
    <source>
        <dbReference type="ARBA" id="ARBA00023004"/>
    </source>
</evidence>
<gene>
    <name evidence="13" type="primary">PARPA_09039.1 scaffold 35481</name>
    <name evidence="9" type="synonym">LIA1</name>
</gene>
<dbReference type="Gene3D" id="1.25.10.10">
    <property type="entry name" value="Leucine-rich Repeat Variant"/>
    <property type="match status" value="2"/>
</dbReference>
<feature type="compositionally biased region" description="Low complexity" evidence="11">
    <location>
        <begin position="841"/>
        <end position="852"/>
    </location>
</feature>
<evidence type="ECO:0000256" key="2">
    <source>
        <dbReference type="ARBA" id="ARBA00005041"/>
    </source>
</evidence>
<dbReference type="Proteomes" id="UP000054107">
    <property type="component" value="Unassembled WGS sequence"/>
</dbReference>
<comment type="pathway">
    <text evidence="2 9">Protein modification; eIF5A hypusination.</text>
</comment>
<feature type="region of interest" description="Disordered" evidence="11">
    <location>
        <begin position="750"/>
        <end position="852"/>
    </location>
</feature>
<keyword evidence="9" id="KW-0539">Nucleus</keyword>
<evidence type="ECO:0000256" key="4">
    <source>
        <dbReference type="ARBA" id="ARBA00022737"/>
    </source>
</evidence>
<dbReference type="GO" id="GO:0019135">
    <property type="term" value="F:deoxyhypusine monooxygenase activity"/>
    <property type="evidence" value="ECO:0007669"/>
    <property type="project" value="UniProtKB-UniRule"/>
</dbReference>
<evidence type="ECO:0000259" key="12">
    <source>
        <dbReference type="SMART" id="SM00555"/>
    </source>
</evidence>
<dbReference type="AlphaFoldDB" id="A0A0B7N8S1"/>
<dbReference type="InterPro" id="IPR004155">
    <property type="entry name" value="PBS_lyase_HEAT"/>
</dbReference>
<evidence type="ECO:0000256" key="5">
    <source>
        <dbReference type="ARBA" id="ARBA00023002"/>
    </source>
</evidence>
<feature type="region of interest" description="Disordered" evidence="11">
    <location>
        <begin position="292"/>
        <end position="328"/>
    </location>
</feature>
<feature type="binding site" evidence="9">
    <location>
        <position position="93"/>
    </location>
    <ligand>
        <name>Fe cation</name>
        <dbReference type="ChEBI" id="CHEBI:24875"/>
        <label>1</label>
    </ligand>
</feature>
<keyword evidence="6 9" id="KW-0408">Iron</keyword>
<keyword evidence="9" id="KW-0963">Cytoplasm</keyword>
<feature type="coiled-coil region" evidence="10">
    <location>
        <begin position="508"/>
        <end position="629"/>
    </location>
</feature>
<comment type="subcellular location">
    <subcellularLocation>
        <location evidence="9">Cytoplasm</location>
    </subcellularLocation>
    <subcellularLocation>
        <location evidence="9">Nucleus</location>
    </subcellularLocation>
</comment>
<feature type="compositionally biased region" description="Basic and acidic residues" evidence="11">
    <location>
        <begin position="477"/>
        <end position="486"/>
    </location>
</feature>
<dbReference type="OrthoDB" id="5588096at2759"/>
<evidence type="ECO:0000313" key="13">
    <source>
        <dbReference type="EMBL" id="CEP14850.1"/>
    </source>
</evidence>
<feature type="binding site" evidence="9">
    <location>
        <position position="216"/>
    </location>
    <ligand>
        <name>Fe cation</name>
        <dbReference type="ChEBI" id="CHEBI:24875"/>
        <label>2</label>
    </ligand>
</feature>
<dbReference type="SMART" id="SM00567">
    <property type="entry name" value="EZ_HEAT"/>
    <property type="match status" value="6"/>
</dbReference>
<dbReference type="Pfam" id="PF08518">
    <property type="entry name" value="GIT_SHD"/>
    <property type="match status" value="1"/>
</dbReference>
<comment type="similarity">
    <text evidence="9">Belongs to the deoxyhypusine hydroxylase family.</text>
</comment>
<dbReference type="FunFam" id="1.25.10.10:FF:000099">
    <property type="entry name" value="Deoxyhypusine hydroxylase"/>
    <property type="match status" value="1"/>
</dbReference>
<feature type="binding site" evidence="9">
    <location>
        <position position="250"/>
    </location>
    <ligand>
        <name>Fe cation</name>
        <dbReference type="ChEBI" id="CHEBI:24875"/>
        <label>2</label>
    </ligand>
</feature>
<organism evidence="13 14">
    <name type="scientific">Parasitella parasitica</name>
    <dbReference type="NCBI Taxonomy" id="35722"/>
    <lineage>
        <taxon>Eukaryota</taxon>
        <taxon>Fungi</taxon>
        <taxon>Fungi incertae sedis</taxon>
        <taxon>Mucoromycota</taxon>
        <taxon>Mucoromycotina</taxon>
        <taxon>Mucoromycetes</taxon>
        <taxon>Mucorales</taxon>
        <taxon>Mucorineae</taxon>
        <taxon>Mucoraceae</taxon>
        <taxon>Parasitella</taxon>
    </lineage>
</organism>
<dbReference type="Pfam" id="PF13646">
    <property type="entry name" value="HEAT_2"/>
    <property type="match status" value="2"/>
</dbReference>
<evidence type="ECO:0000256" key="11">
    <source>
        <dbReference type="SAM" id="MobiDB-lite"/>
    </source>
</evidence>
<feature type="binding site" evidence="9">
    <location>
        <position position="217"/>
    </location>
    <ligand>
        <name>Fe cation</name>
        <dbReference type="ChEBI" id="CHEBI:24875"/>
        <label>2</label>
    </ligand>
</feature>
<dbReference type="GO" id="GO:0005737">
    <property type="term" value="C:cytoplasm"/>
    <property type="evidence" value="ECO:0007669"/>
    <property type="project" value="UniProtKB-SubCell"/>
</dbReference>
<dbReference type="GO" id="GO:0046872">
    <property type="term" value="F:metal ion binding"/>
    <property type="evidence" value="ECO:0007669"/>
    <property type="project" value="UniProtKB-KW"/>
</dbReference>
<evidence type="ECO:0000313" key="14">
    <source>
        <dbReference type="Proteomes" id="UP000054107"/>
    </source>
</evidence>
<dbReference type="UniPathway" id="UPA00354"/>
<comment type="catalytic activity">
    <reaction evidence="1 9">
        <text>[eIF5A protein]-deoxyhypusine + AH2 + O2 = [eIF5A protein]-hypusine + A + H2O</text>
        <dbReference type="Rhea" id="RHEA:14101"/>
        <dbReference type="Rhea" id="RHEA-COMP:10144"/>
        <dbReference type="Rhea" id="RHEA-COMP:12592"/>
        <dbReference type="ChEBI" id="CHEBI:13193"/>
        <dbReference type="ChEBI" id="CHEBI:15377"/>
        <dbReference type="ChEBI" id="CHEBI:15379"/>
        <dbReference type="ChEBI" id="CHEBI:17499"/>
        <dbReference type="ChEBI" id="CHEBI:82657"/>
        <dbReference type="ChEBI" id="CHEBI:91175"/>
        <dbReference type="EC" id="1.14.99.29"/>
    </reaction>
</comment>
<dbReference type="Pfam" id="PF23742">
    <property type="entry name" value="VBS_C3G9"/>
    <property type="match status" value="1"/>
</dbReference>
<evidence type="ECO:0000256" key="10">
    <source>
        <dbReference type="SAM" id="Coils"/>
    </source>
</evidence>
<feature type="compositionally biased region" description="Low complexity" evidence="11">
    <location>
        <begin position="311"/>
        <end position="328"/>
    </location>
</feature>
<comment type="cofactor">
    <cofactor evidence="9">
        <name>Fe(2+)</name>
        <dbReference type="ChEBI" id="CHEBI:29033"/>
    </cofactor>
    <text evidence="9">Binds 2 Fe(2+) ions per subunit.</text>
</comment>
<feature type="binding site" evidence="9">
    <location>
        <position position="60"/>
    </location>
    <ligand>
        <name>Fe cation</name>
        <dbReference type="ChEBI" id="CHEBI:24875"/>
        <label>1</label>
    </ligand>
</feature>
<feature type="domain" description="GIT Spa2 homology (SHD)" evidence="12">
    <location>
        <begin position="383"/>
        <end position="413"/>
    </location>
</feature>
<feature type="binding site" evidence="9">
    <location>
        <position position="61"/>
    </location>
    <ligand>
        <name>Fe cation</name>
        <dbReference type="ChEBI" id="CHEBI:24875"/>
        <label>1</label>
    </ligand>
</feature>
<keyword evidence="14" id="KW-1185">Reference proteome</keyword>
<dbReference type="InterPro" id="IPR011989">
    <property type="entry name" value="ARM-like"/>
</dbReference>
<name>A0A0B7N8S1_9FUNG</name>
<keyword evidence="7 9" id="KW-0503">Monooxygenase</keyword>
<reference evidence="13 14" key="1">
    <citation type="submission" date="2014-09" db="EMBL/GenBank/DDBJ databases">
        <authorList>
            <person name="Ellenberger Sabrina"/>
        </authorList>
    </citation>
    <scope>NUCLEOTIDE SEQUENCE [LARGE SCALE GENOMIC DNA]</scope>
    <source>
        <strain evidence="13 14">CBS 412.66</strain>
    </source>
</reference>
<dbReference type="Pfam" id="PF12205">
    <property type="entry name" value="GIT1_C"/>
    <property type="match status" value="1"/>
</dbReference>
<sequence length="995" mass="111685">MIDLATVNFQYLEDSLCNASGNVQLAERFRSLFTLKNIANDQAIDIIAKAFADDSELLKHELAYCLGQIGNPRANPTLEKVLEDLNEAEMVRHEAAEALGAIGSLESLPILEKYLKDENQSVVDTCELAIDKIKYDNNPQTKAEREAHKSLYNSVDPAPPSSDTKSVEELEAILINPEYKLFKRYRAMFALREIGNTEAVLALAKGLKDNSALFRHEVAYVFGQLQHPASVPALTKCLHDRNEVHMVRHEAAEALGSIATPEVLATLEQFKLDSEPVVRESCAVALDMYEYETRSPPRSPTSPEDWRGPQSAKTYSSSSSRSYSHASRSQSLASASSRAYSSTGFEETAKIYYVELKSYLKELLQQVPFLAVREDFHPKRNQARQKLATLAVERFQDLASDVYFELTRRYSNLIEHDDTYGNIPPIPKIPISPTYSSNAQPSKSTNIVPVKGVINFENNADDDDDKYSRSPTSPAGKAREHKDHFPRSTAPLKNENYNHQTIDIDKMKSDYEYQINMMTIRMNQLQEQVDREQDDQKIIRQMEEQYRKLNEKYEKVDREYNQQQEAVQNVKKETKEMLNELKRLAKVNEDLYTEKEKAENMINQLKEEAKEWQIKYEKARIQLRTLKASSIIDLDHNLIKENFLQPSRDGVISQDHILTYQAYINDLLVAARSNDPSQVINVMKNIVTVYTKQSLHESKTRFSSSLSDLLVAARNHASGMGLCPVSLLDRSAGHLTSEIVNLVKLLGMNASSSSSGSRPPAHFSPSSTSPTNNKITTSSILSSLNDDTYASTQGKRAENNHNYYNPMSNGRSNGSTSFHKSIRSSNGNEVSRPPMRSGVDSFASYKSNSSSSNGDIMYSLRNYRDQSDASPGGLVKYLKAETDHIVKTIHNLLAALRLPQQNGEADGVISTLLEIVAAISKLSRATCQTSEGYRYKRACDPILNQLDKCSQSISGIQAKFFVKGAIATANAKKDLAKEAYEIAKFTKELIILFET</sequence>
<keyword evidence="8 9" id="KW-0386">Hypusine biosynthesis</keyword>
<dbReference type="InterPro" id="IPR027517">
    <property type="entry name" value="Deoxyhypusine_hydroxylase"/>
</dbReference>
<dbReference type="InterPro" id="IPR056439">
    <property type="entry name" value="VBS_C3G9"/>
</dbReference>
<dbReference type="EC" id="1.14.99.29" evidence="9"/>
<comment type="function">
    <text evidence="9">Catalyzes the hydroxylation of the N(6)-(4-aminobutyl)-L-lysine intermediate to form hypusine, an essential post-translational modification only found in mature eIF-5A factor.</text>
</comment>
<evidence type="ECO:0000256" key="9">
    <source>
        <dbReference type="HAMAP-Rule" id="MF_03101"/>
    </source>
</evidence>